<dbReference type="GO" id="GO:0022625">
    <property type="term" value="C:cytosolic large ribosomal subunit"/>
    <property type="evidence" value="ECO:0007669"/>
    <property type="project" value="TreeGrafter"/>
</dbReference>
<dbReference type="OrthoDB" id="2194681at2759"/>
<keyword evidence="3" id="KW-0689">Ribosomal protein</keyword>
<dbReference type="GO" id="GO:0002181">
    <property type="term" value="P:cytoplasmic translation"/>
    <property type="evidence" value="ECO:0007669"/>
    <property type="project" value="TreeGrafter"/>
</dbReference>
<keyword evidence="6" id="KW-1185">Reference proteome</keyword>
<dbReference type="Gene3D" id="1.10.10.1410">
    <property type="match status" value="1"/>
</dbReference>
<organism evidence="6 7">
    <name type="scientific">Tursiops truncatus</name>
    <name type="common">Atlantic bottle-nosed dolphin</name>
    <name type="synonym">Delphinus truncatus</name>
    <dbReference type="NCBI Taxonomy" id="9739"/>
    <lineage>
        <taxon>Eukaryota</taxon>
        <taxon>Metazoa</taxon>
        <taxon>Chordata</taxon>
        <taxon>Craniata</taxon>
        <taxon>Vertebrata</taxon>
        <taxon>Euteleostomi</taxon>
        <taxon>Mammalia</taxon>
        <taxon>Eutheria</taxon>
        <taxon>Laurasiatheria</taxon>
        <taxon>Artiodactyla</taxon>
        <taxon>Whippomorpha</taxon>
        <taxon>Cetacea</taxon>
        <taxon>Odontoceti</taxon>
        <taxon>Delphinidae</taxon>
        <taxon>Tursiops</taxon>
    </lineage>
</organism>
<dbReference type="InterPro" id="IPR038716">
    <property type="entry name" value="P1/P2_N_sf"/>
</dbReference>
<evidence type="ECO:0000256" key="4">
    <source>
        <dbReference type="ARBA" id="ARBA00023274"/>
    </source>
</evidence>
<evidence type="ECO:0000313" key="7">
    <source>
        <dbReference type="RefSeq" id="XP_004316754.1"/>
    </source>
</evidence>
<feature type="region of interest" description="Disordered" evidence="5">
    <location>
        <begin position="57"/>
        <end position="89"/>
    </location>
</feature>
<keyword evidence="4" id="KW-0687">Ribonucleoprotein</keyword>
<comment type="function">
    <text evidence="1">Plays an important role in the elongation step of protein synthesis.</text>
</comment>
<dbReference type="PANTHER" id="PTHR45696">
    <property type="entry name" value="60S ACIDIC RIBOSOMAL PROTEIN P1"/>
    <property type="match status" value="1"/>
</dbReference>
<evidence type="ECO:0000256" key="2">
    <source>
        <dbReference type="ARBA" id="ARBA00005436"/>
    </source>
</evidence>
<dbReference type="Proteomes" id="UP000245320">
    <property type="component" value="Chromosome 13"/>
</dbReference>
<proteinExistence type="inferred from homology"/>
<sequence>MASVLELARIYLALILHDDEVTVTALANVNIGLLMRNVRTGGPAPAADAALAGGPAPSITVAPAEEKKAETKKEESEESYDGMCFGLFD</sequence>
<dbReference type="RefSeq" id="XP_004316754.1">
    <property type="nucleotide sequence ID" value="XM_004316706.1"/>
</dbReference>
<dbReference type="GO" id="GO:0003735">
    <property type="term" value="F:structural constituent of ribosome"/>
    <property type="evidence" value="ECO:0007669"/>
    <property type="project" value="TreeGrafter"/>
</dbReference>
<dbReference type="Pfam" id="PF00428">
    <property type="entry name" value="Ribosomal_60s"/>
    <property type="match status" value="1"/>
</dbReference>
<accession>A0A2U3V2F6</accession>
<dbReference type="AlphaFoldDB" id="A0A2U3V2F6"/>
<evidence type="ECO:0000256" key="1">
    <source>
        <dbReference type="ARBA" id="ARBA00003362"/>
    </source>
</evidence>
<reference evidence="7" key="1">
    <citation type="submission" date="2025-08" db="UniProtKB">
        <authorList>
            <consortium name="RefSeq"/>
        </authorList>
    </citation>
    <scope>IDENTIFICATION</scope>
    <source>
        <tissue evidence="7">Spleen</tissue>
    </source>
</reference>
<feature type="compositionally biased region" description="Basic and acidic residues" evidence="5">
    <location>
        <begin position="64"/>
        <end position="75"/>
    </location>
</feature>
<dbReference type="GO" id="GO:0043021">
    <property type="term" value="F:ribonucleoprotein complex binding"/>
    <property type="evidence" value="ECO:0007669"/>
    <property type="project" value="TreeGrafter"/>
</dbReference>
<dbReference type="GeneID" id="101333186"/>
<dbReference type="GO" id="GO:0030295">
    <property type="term" value="F:protein kinase activator activity"/>
    <property type="evidence" value="ECO:0007669"/>
    <property type="project" value="TreeGrafter"/>
</dbReference>
<name>A0A2U3V2F6_TURTR</name>
<gene>
    <name evidence="7" type="primary">LOC101333186</name>
</gene>
<comment type="similarity">
    <text evidence="2">Belongs to the eukaryotic ribosomal protein P1/P2 family.</text>
</comment>
<protein>
    <submittedName>
        <fullName evidence="7">60S acidic ribosomal protein P1-like isoform X2</fullName>
    </submittedName>
</protein>
<evidence type="ECO:0000256" key="3">
    <source>
        <dbReference type="ARBA" id="ARBA00022980"/>
    </source>
</evidence>
<evidence type="ECO:0000313" key="6">
    <source>
        <dbReference type="Proteomes" id="UP000245320"/>
    </source>
</evidence>
<evidence type="ECO:0000256" key="5">
    <source>
        <dbReference type="SAM" id="MobiDB-lite"/>
    </source>
</evidence>
<dbReference type="PANTHER" id="PTHR45696:SF32">
    <property type="entry name" value="LARGE RIBOSOMAL SUBUNIT PROTEIN P1"/>
    <property type="match status" value="1"/>
</dbReference>